<reference evidence="1 2" key="1">
    <citation type="journal article" date="2014" name="Genome Announc.">
        <title>Draft genome sequence of Sclerotinia borealis, a psychrophilic plant pathogenic fungus.</title>
        <authorList>
            <person name="Mardanov A.V."/>
            <person name="Beletsky A.V."/>
            <person name="Kadnikov V.V."/>
            <person name="Ignatov A.N."/>
            <person name="Ravin N.V."/>
        </authorList>
    </citation>
    <scope>NUCLEOTIDE SEQUENCE [LARGE SCALE GENOMIC DNA]</scope>
    <source>
        <strain evidence="2">F-4157</strain>
    </source>
</reference>
<organism evidence="1 2">
    <name type="scientific">Sclerotinia borealis (strain F-4128)</name>
    <dbReference type="NCBI Taxonomy" id="1432307"/>
    <lineage>
        <taxon>Eukaryota</taxon>
        <taxon>Fungi</taxon>
        <taxon>Dikarya</taxon>
        <taxon>Ascomycota</taxon>
        <taxon>Pezizomycotina</taxon>
        <taxon>Leotiomycetes</taxon>
        <taxon>Helotiales</taxon>
        <taxon>Sclerotiniaceae</taxon>
        <taxon>Sclerotinia</taxon>
    </lineage>
</organism>
<accession>W9C7R1</accession>
<dbReference type="OrthoDB" id="1668230at2759"/>
<dbReference type="SUPFAM" id="SSF56112">
    <property type="entry name" value="Protein kinase-like (PK-like)"/>
    <property type="match status" value="1"/>
</dbReference>
<evidence type="ECO:0000313" key="2">
    <source>
        <dbReference type="Proteomes" id="UP000019487"/>
    </source>
</evidence>
<evidence type="ECO:0000313" key="1">
    <source>
        <dbReference type="EMBL" id="ESZ92787.1"/>
    </source>
</evidence>
<dbReference type="AlphaFoldDB" id="W9C7R1"/>
<dbReference type="Gene3D" id="1.10.510.10">
    <property type="entry name" value="Transferase(Phosphotransferase) domain 1"/>
    <property type="match status" value="1"/>
</dbReference>
<keyword evidence="2" id="KW-1185">Reference proteome</keyword>
<proteinExistence type="predicted"/>
<protein>
    <recommendedName>
        <fullName evidence="3">Protein kinase domain-containing protein</fullName>
    </recommendedName>
</protein>
<gene>
    <name evidence="1" type="ORF">SBOR_6844</name>
</gene>
<dbReference type="STRING" id="1432307.W9C7R1"/>
<dbReference type="HOGENOM" id="CLU_1355360_0_0_1"/>
<dbReference type="InterPro" id="IPR011009">
    <property type="entry name" value="Kinase-like_dom_sf"/>
</dbReference>
<comment type="caution">
    <text evidence="1">The sequence shown here is derived from an EMBL/GenBank/DDBJ whole genome shotgun (WGS) entry which is preliminary data.</text>
</comment>
<evidence type="ECO:0008006" key="3">
    <source>
        <dbReference type="Google" id="ProtNLM"/>
    </source>
</evidence>
<name>W9C7R1_SCLBF</name>
<dbReference type="Proteomes" id="UP000019487">
    <property type="component" value="Unassembled WGS sequence"/>
</dbReference>
<sequence length="202" mass="23466">MSVLRIVNTPLSLYSHQFSSIFTTFNQPEQRLFNEQIKEILRTFSFTAVQESVRARKRRRQLYASWLKYFNGYEAELIEAGVFAIVLAVNEELAVKPIASGPKHERDYEREVEIHQKLNTKGYSPKIVRFFEVLWGCGIVMERLSMTRRQPLRSPVDGTYLKDKWMMGIATGSKSLHTQGVLHENWAPIPLCQSNFHEFAKP</sequence>
<dbReference type="EMBL" id="AYSA01000363">
    <property type="protein sequence ID" value="ESZ92787.1"/>
    <property type="molecule type" value="Genomic_DNA"/>
</dbReference>